<dbReference type="InterPro" id="IPR003768">
    <property type="entry name" value="ScpA"/>
</dbReference>
<evidence type="ECO:0000313" key="5">
    <source>
        <dbReference type="Proteomes" id="UP000739180"/>
    </source>
</evidence>
<dbReference type="Proteomes" id="UP000739180">
    <property type="component" value="Unassembled WGS sequence"/>
</dbReference>
<accession>A0ABY2XNS2</accession>
<reference evidence="4 5" key="1">
    <citation type="submission" date="2019-05" db="EMBL/GenBank/DDBJ databases">
        <title>Genome of Alcanivorax gelatiniphagus, an oil degrading marine bacteria.</title>
        <authorList>
            <person name="Kwon K.K."/>
        </authorList>
    </citation>
    <scope>NUCLEOTIDE SEQUENCE [LARGE SCALE GENOMIC DNA]</scope>
    <source>
        <strain evidence="4 5">MEBiC 08158</strain>
    </source>
</reference>
<comment type="subunit">
    <text evidence="2">Component of a cohesin-like complex composed of ScpA, ScpB and the Smc homodimer, in which ScpA and ScpB bind to the head domain of Smc. The presence of the three proteins is required for the association of the complex with DNA.</text>
</comment>
<gene>
    <name evidence="2" type="primary">scpA</name>
    <name evidence="4" type="ORF">FGS76_06720</name>
</gene>
<keyword evidence="5" id="KW-1185">Reference proteome</keyword>
<comment type="caution">
    <text evidence="4">The sequence shown here is derived from an EMBL/GenBank/DDBJ whole genome shotgun (WGS) entry which is preliminary data.</text>
</comment>
<dbReference type="EMBL" id="VCQT01000024">
    <property type="protein sequence ID" value="TMW13490.1"/>
    <property type="molecule type" value="Genomic_DNA"/>
</dbReference>
<dbReference type="HAMAP" id="MF_01805">
    <property type="entry name" value="ScpA"/>
    <property type="match status" value="1"/>
</dbReference>
<comment type="function">
    <text evidence="2">Participates in chromosomal partition during cell division. May act via the formation of a condensin-like complex containing Smc and ScpB that pull DNA away from mid-cell into both cell halves.</text>
</comment>
<comment type="similarity">
    <text evidence="2">Belongs to the ScpA family.</text>
</comment>
<name>A0ABY2XNS2_9GAMM</name>
<dbReference type="PANTHER" id="PTHR33969:SF2">
    <property type="entry name" value="SEGREGATION AND CONDENSATION PROTEIN A"/>
    <property type="match status" value="1"/>
</dbReference>
<dbReference type="RefSeq" id="WP_138771853.1">
    <property type="nucleotide sequence ID" value="NZ_JBHSSX010000058.1"/>
</dbReference>
<dbReference type="PANTHER" id="PTHR33969">
    <property type="entry name" value="SEGREGATION AND CONDENSATION PROTEIN A"/>
    <property type="match status" value="1"/>
</dbReference>
<keyword evidence="2" id="KW-0963">Cytoplasm</keyword>
<proteinExistence type="inferred from homology"/>
<protein>
    <recommendedName>
        <fullName evidence="1 2">Segregation and condensation protein A</fullName>
    </recommendedName>
</protein>
<evidence type="ECO:0000256" key="2">
    <source>
        <dbReference type="HAMAP-Rule" id="MF_01805"/>
    </source>
</evidence>
<keyword evidence="2" id="KW-0159">Chromosome partition</keyword>
<comment type="subcellular location">
    <subcellularLocation>
        <location evidence="2">Cytoplasm</location>
    </subcellularLocation>
    <text evidence="2">Associated with two foci at the outer edges of the nucleoid region in young cells, and at four foci within both cell halves in older cells.</text>
</comment>
<keyword evidence="2" id="KW-0131">Cell cycle</keyword>
<dbReference type="Pfam" id="PF02616">
    <property type="entry name" value="SMC_ScpA"/>
    <property type="match status" value="1"/>
</dbReference>
<evidence type="ECO:0000256" key="1">
    <source>
        <dbReference type="ARBA" id="ARBA00044777"/>
    </source>
</evidence>
<evidence type="ECO:0000256" key="3">
    <source>
        <dbReference type="SAM" id="MobiDB-lite"/>
    </source>
</evidence>
<dbReference type="Gene3D" id="6.10.250.2410">
    <property type="match status" value="1"/>
</dbReference>
<keyword evidence="2" id="KW-0132">Cell division</keyword>
<organism evidence="4 5">
    <name type="scientific">Alloalcanivorax gelatiniphagus</name>
    <dbReference type="NCBI Taxonomy" id="1194167"/>
    <lineage>
        <taxon>Bacteria</taxon>
        <taxon>Pseudomonadati</taxon>
        <taxon>Pseudomonadota</taxon>
        <taxon>Gammaproteobacteria</taxon>
        <taxon>Oceanospirillales</taxon>
        <taxon>Alcanivoracaceae</taxon>
        <taxon>Alloalcanivorax</taxon>
    </lineage>
</organism>
<evidence type="ECO:0000313" key="4">
    <source>
        <dbReference type="EMBL" id="TMW13490.1"/>
    </source>
</evidence>
<feature type="region of interest" description="Disordered" evidence="3">
    <location>
        <begin position="1"/>
        <end position="21"/>
    </location>
</feature>
<sequence>MNDVVDQPAAPGADNPLAPASPRQAEMPFGLMYGQAITKLPDDLYIPPDALEVFLEAFEGPLDLLLYLIKRQNLDILDIPVAQITSQYMEYVDLMKALNLELAAEYLVMAAMLGEIKSRSLLPRPSHDDEEDGEDPRAELIRRLQEYERFKQAAEDIDGLPRQERDFQLAAARRPEYVREKAEPDVDLRELLLAFKEVLYRADMFENHQVSREKLSTRERMANVLDRLKGREFVPFVELFEAEEGRLGVVVSFLAVLELVKGSLIELIQTEPFSPIHVKARTLVLEESEALAALEIDDDETADDTPEDD</sequence>